<dbReference type="CDD" id="cd13585">
    <property type="entry name" value="PBP2_TMBP_like"/>
    <property type="match status" value="1"/>
</dbReference>
<feature type="signal peptide" evidence="5">
    <location>
        <begin position="1"/>
        <end position="29"/>
    </location>
</feature>
<dbReference type="Gene3D" id="3.40.190.10">
    <property type="entry name" value="Periplasmic binding protein-like II"/>
    <property type="match status" value="1"/>
</dbReference>
<comment type="caution">
    <text evidence="6">The sequence shown here is derived from an EMBL/GenBank/DDBJ whole genome shotgun (WGS) entry which is preliminary data.</text>
</comment>
<name>A0ABP4XEM0_9MICO</name>
<evidence type="ECO:0000313" key="7">
    <source>
        <dbReference type="Proteomes" id="UP001499938"/>
    </source>
</evidence>
<feature type="chain" id="PRO_5046459233" evidence="5">
    <location>
        <begin position="30"/>
        <end position="441"/>
    </location>
</feature>
<dbReference type="PANTHER" id="PTHR30061">
    <property type="entry name" value="MALTOSE-BINDING PERIPLASMIC PROTEIN"/>
    <property type="match status" value="1"/>
</dbReference>
<dbReference type="InterPro" id="IPR006311">
    <property type="entry name" value="TAT_signal"/>
</dbReference>
<dbReference type="RefSeq" id="WP_344079816.1">
    <property type="nucleotide sequence ID" value="NZ_BAAAPO010000003.1"/>
</dbReference>
<evidence type="ECO:0000256" key="5">
    <source>
        <dbReference type="SAM" id="SignalP"/>
    </source>
</evidence>
<feature type="compositionally biased region" description="Low complexity" evidence="4">
    <location>
        <begin position="34"/>
        <end position="49"/>
    </location>
</feature>
<dbReference type="Pfam" id="PF01547">
    <property type="entry name" value="SBP_bac_1"/>
    <property type="match status" value="1"/>
</dbReference>
<keyword evidence="7" id="KW-1185">Reference proteome</keyword>
<protein>
    <submittedName>
        <fullName evidence="6">Sugar ABC transporter substrate-binding protein</fullName>
    </submittedName>
</protein>
<dbReference type="SUPFAM" id="SSF53850">
    <property type="entry name" value="Periplasmic binding protein-like II"/>
    <property type="match status" value="1"/>
</dbReference>
<comment type="similarity">
    <text evidence="1">Belongs to the bacterial solute-binding protein 1 family.</text>
</comment>
<keyword evidence="2" id="KW-0813">Transport</keyword>
<dbReference type="PANTHER" id="PTHR30061:SF50">
    <property type="entry name" value="MALTOSE_MALTODEXTRIN-BINDING PERIPLASMIC PROTEIN"/>
    <property type="match status" value="1"/>
</dbReference>
<gene>
    <name evidence="6" type="ORF">GCM10009811_01380</name>
</gene>
<accession>A0ABP4XEM0</accession>
<organism evidence="6 7">
    <name type="scientific">Nostocoides veronense</name>
    <dbReference type="NCBI Taxonomy" id="330836"/>
    <lineage>
        <taxon>Bacteria</taxon>
        <taxon>Bacillati</taxon>
        <taxon>Actinomycetota</taxon>
        <taxon>Actinomycetes</taxon>
        <taxon>Micrococcales</taxon>
        <taxon>Intrasporangiaceae</taxon>
        <taxon>Nostocoides</taxon>
    </lineage>
</organism>
<dbReference type="EMBL" id="BAAAPO010000003">
    <property type="protein sequence ID" value="GAA1779782.1"/>
    <property type="molecule type" value="Genomic_DNA"/>
</dbReference>
<dbReference type="Proteomes" id="UP001499938">
    <property type="component" value="Unassembled WGS sequence"/>
</dbReference>
<dbReference type="InterPro" id="IPR006059">
    <property type="entry name" value="SBP"/>
</dbReference>
<reference evidence="7" key="1">
    <citation type="journal article" date="2019" name="Int. J. Syst. Evol. Microbiol.">
        <title>The Global Catalogue of Microorganisms (GCM) 10K type strain sequencing project: providing services to taxonomists for standard genome sequencing and annotation.</title>
        <authorList>
            <consortium name="The Broad Institute Genomics Platform"/>
            <consortium name="The Broad Institute Genome Sequencing Center for Infectious Disease"/>
            <person name="Wu L."/>
            <person name="Ma J."/>
        </authorList>
    </citation>
    <scope>NUCLEOTIDE SEQUENCE [LARGE SCALE GENOMIC DNA]</scope>
    <source>
        <strain evidence="7">JCM 15592</strain>
    </source>
</reference>
<evidence type="ECO:0000256" key="4">
    <source>
        <dbReference type="SAM" id="MobiDB-lite"/>
    </source>
</evidence>
<dbReference type="PROSITE" id="PS51318">
    <property type="entry name" value="TAT"/>
    <property type="match status" value="1"/>
</dbReference>
<evidence type="ECO:0000256" key="1">
    <source>
        <dbReference type="ARBA" id="ARBA00008520"/>
    </source>
</evidence>
<evidence type="ECO:0000313" key="6">
    <source>
        <dbReference type="EMBL" id="GAA1779782.1"/>
    </source>
</evidence>
<sequence>MSDKTVRATLNRRHLLAFGGAVAASGALAACGGNTGRATSSSTSSTSGNTSGGSSSGGAKAVLQQWYHQYGEAGTQQAVEGYAKAYTAADVKVTWKPGDYDQTTAASLLTANGPDVFEYGNGPTIDMIKGGQVVDLTGLLGDAEADFNPAMVKRMTYDGKLWAVPQVVDMQILVYRKSMLEKAGVKPPETMDELMAAAEKLNSGDTKGLFLGNDGGVGLMGGPMLFSAGADYLNEDGSFGFDNDNVVAALGKLREMFQSKYLLLGAPKDWYDGSALAQGLTAMQFTGLWTFPDLTKALGDDYGCVPWPAMPGGKKSVVVGAYGSCVSAKSANVDAAKEFVKWLWVDQTDKQLDFATAYGFHIPARASLVPQAKTLQSGAAKDAAAAAQEFGHAQSTILWTPKCSTAFGDMMTKVVKDGADAKAEIAKVKAIADAEVKRVLG</sequence>
<keyword evidence="3 5" id="KW-0732">Signal</keyword>
<feature type="region of interest" description="Disordered" evidence="4">
    <location>
        <begin position="34"/>
        <end position="56"/>
    </location>
</feature>
<proteinExistence type="inferred from homology"/>
<evidence type="ECO:0000256" key="2">
    <source>
        <dbReference type="ARBA" id="ARBA00022448"/>
    </source>
</evidence>
<evidence type="ECO:0000256" key="3">
    <source>
        <dbReference type="ARBA" id="ARBA00022729"/>
    </source>
</evidence>
<dbReference type="PROSITE" id="PS51257">
    <property type="entry name" value="PROKAR_LIPOPROTEIN"/>
    <property type="match status" value="1"/>
</dbReference>